<dbReference type="GO" id="GO:0033617">
    <property type="term" value="P:mitochondrial respiratory chain complex IV assembly"/>
    <property type="evidence" value="ECO:0007669"/>
    <property type="project" value="TreeGrafter"/>
</dbReference>
<proteinExistence type="inferred from homology"/>
<evidence type="ECO:0000313" key="7">
    <source>
        <dbReference type="EMBL" id="KAJ8990656.1"/>
    </source>
</evidence>
<name>A0AAN6EUN8_EXODE</name>
<feature type="transmembrane region" description="Helical" evidence="6">
    <location>
        <begin position="268"/>
        <end position="289"/>
    </location>
</feature>
<evidence type="ECO:0000256" key="3">
    <source>
        <dbReference type="ARBA" id="ARBA00022692"/>
    </source>
</evidence>
<evidence type="ECO:0000313" key="8">
    <source>
        <dbReference type="Proteomes" id="UP001161757"/>
    </source>
</evidence>
<gene>
    <name evidence="7" type="ORF">HRR80_005433</name>
</gene>
<evidence type="ECO:0000256" key="4">
    <source>
        <dbReference type="ARBA" id="ARBA00022989"/>
    </source>
</evidence>
<keyword evidence="5 6" id="KW-0472">Membrane</keyword>
<dbReference type="GO" id="GO:0005743">
    <property type="term" value="C:mitochondrial inner membrane"/>
    <property type="evidence" value="ECO:0007669"/>
    <property type="project" value="TreeGrafter"/>
</dbReference>
<comment type="subcellular location">
    <subcellularLocation>
        <location evidence="1">Membrane</location>
        <topology evidence="1">Multi-pass membrane protein</topology>
    </subcellularLocation>
</comment>
<dbReference type="Proteomes" id="UP001161757">
    <property type="component" value="Unassembled WGS sequence"/>
</dbReference>
<evidence type="ECO:0000256" key="6">
    <source>
        <dbReference type="SAM" id="Phobius"/>
    </source>
</evidence>
<dbReference type="PANTHER" id="PTHR12428:SF65">
    <property type="entry name" value="CYTOCHROME C OXIDASE ASSEMBLY PROTEIN COX18, MITOCHONDRIAL"/>
    <property type="match status" value="1"/>
</dbReference>
<evidence type="ECO:0000256" key="5">
    <source>
        <dbReference type="ARBA" id="ARBA00023136"/>
    </source>
</evidence>
<dbReference type="GO" id="GO:0032977">
    <property type="term" value="F:membrane insertase activity"/>
    <property type="evidence" value="ECO:0007669"/>
    <property type="project" value="InterPro"/>
</dbReference>
<dbReference type="EMBL" id="JAJGCB010000010">
    <property type="protein sequence ID" value="KAJ8990656.1"/>
    <property type="molecule type" value="Genomic_DNA"/>
</dbReference>
<evidence type="ECO:0000256" key="2">
    <source>
        <dbReference type="ARBA" id="ARBA00009877"/>
    </source>
</evidence>
<protein>
    <submittedName>
        <fullName evidence="7">Uncharacterized protein</fullName>
    </submittedName>
</protein>
<comment type="caution">
    <text evidence="7">The sequence shown here is derived from an EMBL/GenBank/DDBJ whole genome shotgun (WGS) entry which is preliminary data.</text>
</comment>
<dbReference type="InterPro" id="IPR001708">
    <property type="entry name" value="YidC/ALB3/OXA1/COX18"/>
</dbReference>
<dbReference type="AlphaFoldDB" id="A0AAN6EUN8"/>
<accession>A0AAN6EUN8</accession>
<evidence type="ECO:0000256" key="1">
    <source>
        <dbReference type="ARBA" id="ARBA00004141"/>
    </source>
</evidence>
<dbReference type="GO" id="GO:0032979">
    <property type="term" value="P:protein insertion into mitochondrial inner membrane from matrix"/>
    <property type="evidence" value="ECO:0007669"/>
    <property type="project" value="TreeGrafter"/>
</dbReference>
<feature type="transmembrane region" description="Helical" evidence="6">
    <location>
        <begin position="225"/>
        <end position="244"/>
    </location>
</feature>
<dbReference type="PANTHER" id="PTHR12428">
    <property type="entry name" value="OXA1"/>
    <property type="match status" value="1"/>
</dbReference>
<reference evidence="7" key="1">
    <citation type="submission" date="2023-01" db="EMBL/GenBank/DDBJ databases">
        <title>Exophiala dermititidis isolated from Cystic Fibrosis Patient.</title>
        <authorList>
            <person name="Kurbessoian T."/>
            <person name="Crocker A."/>
            <person name="Murante D."/>
            <person name="Hogan D.A."/>
            <person name="Stajich J.E."/>
        </authorList>
    </citation>
    <scope>NUCLEOTIDE SEQUENCE</scope>
    <source>
        <strain evidence="7">Ex8</strain>
    </source>
</reference>
<keyword evidence="4 6" id="KW-1133">Transmembrane helix</keyword>
<comment type="similarity">
    <text evidence="2">Belongs to the OXA1/ALB3/YidC family.</text>
</comment>
<organism evidence="7 8">
    <name type="scientific">Exophiala dermatitidis</name>
    <name type="common">Black yeast-like fungus</name>
    <name type="synonym">Wangiella dermatitidis</name>
    <dbReference type="NCBI Taxonomy" id="5970"/>
    <lineage>
        <taxon>Eukaryota</taxon>
        <taxon>Fungi</taxon>
        <taxon>Dikarya</taxon>
        <taxon>Ascomycota</taxon>
        <taxon>Pezizomycotina</taxon>
        <taxon>Eurotiomycetes</taxon>
        <taxon>Chaetothyriomycetidae</taxon>
        <taxon>Chaetothyriales</taxon>
        <taxon>Herpotrichiellaceae</taxon>
        <taxon>Exophiala</taxon>
    </lineage>
</organism>
<keyword evidence="3 6" id="KW-0812">Transmembrane</keyword>
<sequence>MLLRQSGRGTIRAASPCLEAQFRARSALFRHRYGRDFHSSRPNRIIAEALQLSHSVFQEIHTVTGLPWALSIPLTASLFRLAWIPVQIISTISLKRRQIEGPLLKGWRKAYQDIAVVKFRDQTQQSAEAAERWVSKQLQARRKAIRQHSNYLSPLSVFGLQLSFFPIWILNADVIRRMAGDDRTLLSLFLKTNDSKVDTSIVPPEPGLQAESLWWIPDLVSPDHLWILPLTFGALSVASAWMAAGRGMAKQQERIATMEPGLARQRDIFFLSVSQFIVSASFLFPMFVIRSETPTAVVLYLIGSVGTQLIQRPLVSYLLGDPKKSAIEPLERKAPKLKGTKESRLNS</sequence>
<feature type="transmembrane region" description="Helical" evidence="6">
    <location>
        <begin position="151"/>
        <end position="170"/>
    </location>
</feature>